<dbReference type="AlphaFoldDB" id="A0A0D9UYL7"/>
<name>A0A0D9UYL7_9ORYZ</name>
<feature type="compositionally biased region" description="Basic residues" evidence="1">
    <location>
        <begin position="135"/>
        <end position="155"/>
    </location>
</feature>
<protein>
    <submittedName>
        <fullName evidence="2">Uncharacterized protein</fullName>
    </submittedName>
</protein>
<feature type="compositionally biased region" description="Basic and acidic residues" evidence="1">
    <location>
        <begin position="10"/>
        <end position="22"/>
    </location>
</feature>
<feature type="region of interest" description="Disordered" evidence="1">
    <location>
        <begin position="85"/>
        <end position="104"/>
    </location>
</feature>
<reference evidence="2" key="3">
    <citation type="submission" date="2015-04" db="UniProtKB">
        <authorList>
            <consortium name="EnsemblPlants"/>
        </authorList>
    </citation>
    <scope>IDENTIFICATION</scope>
</reference>
<reference evidence="3" key="2">
    <citation type="submission" date="2013-12" db="EMBL/GenBank/DDBJ databases">
        <authorList>
            <person name="Yu Y."/>
            <person name="Lee S."/>
            <person name="de Baynast K."/>
            <person name="Wissotski M."/>
            <person name="Liu L."/>
            <person name="Talag J."/>
            <person name="Goicoechea J."/>
            <person name="Angelova A."/>
            <person name="Jetty R."/>
            <person name="Kudrna D."/>
            <person name="Golser W."/>
            <person name="Rivera L."/>
            <person name="Zhang J."/>
            <person name="Wing R."/>
        </authorList>
    </citation>
    <scope>NUCLEOTIDE SEQUENCE</scope>
</reference>
<feature type="region of interest" description="Disordered" evidence="1">
    <location>
        <begin position="135"/>
        <end position="200"/>
    </location>
</feature>
<dbReference type="Gramene" id="LPERR01G07810.1">
    <property type="protein sequence ID" value="LPERR01G07810.1"/>
    <property type="gene ID" value="LPERR01G07810"/>
</dbReference>
<dbReference type="HOGENOM" id="CLU_708563_0_0_1"/>
<feature type="compositionally biased region" description="Basic and acidic residues" evidence="1">
    <location>
        <begin position="156"/>
        <end position="167"/>
    </location>
</feature>
<evidence type="ECO:0000256" key="1">
    <source>
        <dbReference type="SAM" id="MobiDB-lite"/>
    </source>
</evidence>
<evidence type="ECO:0000313" key="2">
    <source>
        <dbReference type="EnsemblPlants" id="LPERR01G07810.1"/>
    </source>
</evidence>
<organism evidence="2 3">
    <name type="scientific">Leersia perrieri</name>
    <dbReference type="NCBI Taxonomy" id="77586"/>
    <lineage>
        <taxon>Eukaryota</taxon>
        <taxon>Viridiplantae</taxon>
        <taxon>Streptophyta</taxon>
        <taxon>Embryophyta</taxon>
        <taxon>Tracheophyta</taxon>
        <taxon>Spermatophyta</taxon>
        <taxon>Magnoliopsida</taxon>
        <taxon>Liliopsida</taxon>
        <taxon>Poales</taxon>
        <taxon>Poaceae</taxon>
        <taxon>BOP clade</taxon>
        <taxon>Oryzoideae</taxon>
        <taxon>Oryzeae</taxon>
        <taxon>Oryzinae</taxon>
        <taxon>Leersia</taxon>
    </lineage>
</organism>
<feature type="compositionally biased region" description="Basic residues" evidence="1">
    <location>
        <begin position="168"/>
        <end position="200"/>
    </location>
</feature>
<dbReference type="Proteomes" id="UP000032180">
    <property type="component" value="Chromosome 1"/>
</dbReference>
<accession>A0A0D9UYL7</accession>
<dbReference type="EnsemblPlants" id="LPERR01G07810.1">
    <property type="protein sequence ID" value="LPERR01G07810.1"/>
    <property type="gene ID" value="LPERR01G07810"/>
</dbReference>
<proteinExistence type="predicted"/>
<sequence>MATRRWSAPEAEHLAVDRRDADAANFRRHHPMRQHTQHRHPPLHHQQRVHLHHRRRRRRLLLLLHHGHGVRRGCEGGDGEAGGHGLGAAAVDEAGGDVDGPELAAGAGDAELAVEVRERRAVGVAHRRRLLERERHRPVRPRRERRQPHRRHRDVRRAWPEQHEQRRPRPSRRQQQERRRHHARRHRRRPPPRRRRQRRRQRSPLMVLLEIVVVLRLRYGRRWWDLPYRLPLRRRVTRWRGSSPGRGVAGGGRRRRRRAGSRRRLHVCVVIKWELGVGIKGFGRLCVRVAIDFCWVERWICRFRGGMMASSGWVACAVEMESGGGERGEVADGFRRLLAAASAAAVGCCRGEDRRILAVGFAGYADGCTVCVRIYLVQFQTCCFSFTYVF</sequence>
<evidence type="ECO:0000313" key="3">
    <source>
        <dbReference type="Proteomes" id="UP000032180"/>
    </source>
</evidence>
<keyword evidence="3" id="KW-1185">Reference proteome</keyword>
<reference evidence="2 3" key="1">
    <citation type="submission" date="2012-08" db="EMBL/GenBank/DDBJ databases">
        <title>Oryza genome evolution.</title>
        <authorList>
            <person name="Wing R.A."/>
        </authorList>
    </citation>
    <scope>NUCLEOTIDE SEQUENCE</scope>
</reference>
<feature type="region of interest" description="Disordered" evidence="1">
    <location>
        <begin position="1"/>
        <end position="24"/>
    </location>
</feature>